<dbReference type="EMBL" id="MLJW01007616">
    <property type="protein sequence ID" value="OIQ65068.1"/>
    <property type="molecule type" value="Genomic_DNA"/>
</dbReference>
<accession>A0A1J5PC44</accession>
<organism evidence="1">
    <name type="scientific">mine drainage metagenome</name>
    <dbReference type="NCBI Taxonomy" id="410659"/>
    <lineage>
        <taxon>unclassified sequences</taxon>
        <taxon>metagenomes</taxon>
        <taxon>ecological metagenomes</taxon>
    </lineage>
</organism>
<proteinExistence type="predicted"/>
<name>A0A1J5PC44_9ZZZZ</name>
<gene>
    <name evidence="1" type="ORF">GALL_533760</name>
</gene>
<protein>
    <submittedName>
        <fullName evidence="1">Uncharacterized protein</fullName>
    </submittedName>
</protein>
<dbReference type="AlphaFoldDB" id="A0A1J5PC44"/>
<reference evidence="1" key="1">
    <citation type="submission" date="2016-10" db="EMBL/GenBank/DDBJ databases">
        <title>Sequence of Gallionella enrichment culture.</title>
        <authorList>
            <person name="Poehlein A."/>
            <person name="Muehling M."/>
            <person name="Daniel R."/>
        </authorList>
    </citation>
    <scope>NUCLEOTIDE SEQUENCE</scope>
</reference>
<evidence type="ECO:0000313" key="1">
    <source>
        <dbReference type="EMBL" id="OIQ65068.1"/>
    </source>
</evidence>
<comment type="caution">
    <text evidence="1">The sequence shown here is derived from an EMBL/GenBank/DDBJ whole genome shotgun (WGS) entry which is preliminary data.</text>
</comment>
<sequence>MTEAGDPVAAGELALAAQGLGLGEVIEAQVGGAMRLVMAAIIGQGPGDVSPFGEARAPPAVVLRDGVELGQVEGDRADRVEQLQLLAPALSEGLLVAGGEPELVAGIDALGGDAQMVDDLRAGLVDDLQSHLPQAEAEVGVLAIGRHEGLVETPQLREHLAAHGQAGARGVVDLPPLVPAGQVRVLEQADHLRGPVQPDPRAGLLQPAIG</sequence>